<evidence type="ECO:0000256" key="6">
    <source>
        <dbReference type="ARBA" id="ARBA00023136"/>
    </source>
</evidence>
<evidence type="ECO:0000256" key="2">
    <source>
        <dbReference type="ARBA" id="ARBA00005887"/>
    </source>
</evidence>
<feature type="transmembrane region" description="Helical" evidence="9">
    <location>
        <begin position="204"/>
        <end position="225"/>
    </location>
</feature>
<comment type="similarity">
    <text evidence="2">Belongs to the ammonia transporter channel (TC 1.A.11.2) family.</text>
</comment>
<dbReference type="AlphaFoldDB" id="A0A380JXG3"/>
<evidence type="ECO:0000313" key="11">
    <source>
        <dbReference type="EMBL" id="SUN50953.1"/>
    </source>
</evidence>
<feature type="transmembrane region" description="Helical" evidence="9">
    <location>
        <begin position="173"/>
        <end position="192"/>
    </location>
</feature>
<feature type="transmembrane region" description="Helical" evidence="9">
    <location>
        <begin position="232"/>
        <end position="252"/>
    </location>
</feature>
<name>A0A380JXG3_STRDY</name>
<dbReference type="PANTHER" id="PTHR43029">
    <property type="entry name" value="AMMONIUM TRANSPORTER MEP2"/>
    <property type="match status" value="1"/>
</dbReference>
<evidence type="ECO:0000256" key="8">
    <source>
        <dbReference type="ARBA" id="ARBA00050025"/>
    </source>
</evidence>
<reference evidence="11 12" key="1">
    <citation type="submission" date="2018-06" db="EMBL/GenBank/DDBJ databases">
        <authorList>
            <consortium name="Pathogen Informatics"/>
            <person name="Doyle S."/>
        </authorList>
    </citation>
    <scope>NUCLEOTIDE SEQUENCE [LARGE SCALE GENOMIC DNA]</scope>
    <source>
        <strain evidence="11 12">NCTC4670</strain>
    </source>
</reference>
<dbReference type="Pfam" id="PF00909">
    <property type="entry name" value="Ammonium_transp"/>
    <property type="match status" value="1"/>
</dbReference>
<organism evidence="11 12">
    <name type="scientific">Streptococcus dysgalactiae subsp. dysgalactiae</name>
    <dbReference type="NCBI Taxonomy" id="99822"/>
    <lineage>
        <taxon>Bacteria</taxon>
        <taxon>Bacillati</taxon>
        <taxon>Bacillota</taxon>
        <taxon>Bacilli</taxon>
        <taxon>Lactobacillales</taxon>
        <taxon>Streptococcaceae</taxon>
        <taxon>Streptococcus</taxon>
    </lineage>
</organism>
<evidence type="ECO:0000313" key="12">
    <source>
        <dbReference type="Proteomes" id="UP000254797"/>
    </source>
</evidence>
<dbReference type="SUPFAM" id="SSF111352">
    <property type="entry name" value="Ammonium transporter"/>
    <property type="match status" value="1"/>
</dbReference>
<dbReference type="InterPro" id="IPR029020">
    <property type="entry name" value="Ammonium/urea_transptr"/>
</dbReference>
<feature type="transmembrane region" description="Helical" evidence="9">
    <location>
        <begin position="6"/>
        <end position="25"/>
    </location>
</feature>
<dbReference type="InterPro" id="IPR024041">
    <property type="entry name" value="NH4_transpt_AmtB-like_dom"/>
</dbReference>
<keyword evidence="6 9" id="KW-0472">Membrane</keyword>
<keyword evidence="4 9" id="KW-0812">Transmembrane</keyword>
<feature type="transmembrane region" description="Helical" evidence="9">
    <location>
        <begin position="312"/>
        <end position="333"/>
    </location>
</feature>
<evidence type="ECO:0000256" key="4">
    <source>
        <dbReference type="ARBA" id="ARBA00022692"/>
    </source>
</evidence>
<proteinExistence type="inferred from homology"/>
<accession>A0A380JXG3</accession>
<feature type="transmembrane region" description="Helical" evidence="9">
    <location>
        <begin position="104"/>
        <end position="125"/>
    </location>
</feature>
<comment type="subcellular location">
    <subcellularLocation>
        <location evidence="1">Membrane</location>
        <topology evidence="1">Multi-pass membrane protein</topology>
    </subcellularLocation>
</comment>
<dbReference type="GO" id="GO:0008519">
    <property type="term" value="F:ammonium channel activity"/>
    <property type="evidence" value="ECO:0007669"/>
    <property type="project" value="InterPro"/>
</dbReference>
<keyword evidence="7" id="KW-0924">Ammonia transport</keyword>
<evidence type="ECO:0000259" key="10">
    <source>
        <dbReference type="Pfam" id="PF00909"/>
    </source>
</evidence>
<dbReference type="GO" id="GO:0005886">
    <property type="term" value="C:plasma membrane"/>
    <property type="evidence" value="ECO:0007669"/>
    <property type="project" value="TreeGrafter"/>
</dbReference>
<feature type="transmembrane region" description="Helical" evidence="9">
    <location>
        <begin position="137"/>
        <end position="161"/>
    </location>
</feature>
<dbReference type="InterPro" id="IPR001905">
    <property type="entry name" value="Ammonium_transpt"/>
</dbReference>
<evidence type="ECO:0000256" key="7">
    <source>
        <dbReference type="ARBA" id="ARBA00023177"/>
    </source>
</evidence>
<protein>
    <recommendedName>
        <fullName evidence="8">Ammonium transporter</fullName>
    </recommendedName>
</protein>
<dbReference type="PANTHER" id="PTHR43029:SF10">
    <property type="entry name" value="AMMONIUM TRANSPORTER MEP2"/>
    <property type="match status" value="1"/>
</dbReference>
<keyword evidence="3" id="KW-0813">Transport</keyword>
<gene>
    <name evidence="11" type="primary">amtB</name>
    <name evidence="11" type="ORF">NCTC4670_01753</name>
</gene>
<feature type="transmembrane region" description="Helical" evidence="9">
    <location>
        <begin position="37"/>
        <end position="56"/>
    </location>
</feature>
<keyword evidence="5 9" id="KW-1133">Transmembrane helix</keyword>
<dbReference type="RefSeq" id="WP_115246524.1">
    <property type="nucleotide sequence ID" value="NZ_UHFG01000004.1"/>
</dbReference>
<evidence type="ECO:0000256" key="3">
    <source>
        <dbReference type="ARBA" id="ARBA00022448"/>
    </source>
</evidence>
<evidence type="ECO:0000256" key="9">
    <source>
        <dbReference type="SAM" id="Phobius"/>
    </source>
</evidence>
<dbReference type="Proteomes" id="UP000254797">
    <property type="component" value="Unassembled WGS sequence"/>
</dbReference>
<sequence length="345" mass="37916">MFLLICILVMWVMIFGVACFYFGSLDKQLTPQVIYRFTLAILVATLIWILGAYFFAFEGKMQTLMTVKSVSLERALDLLFQLCFCLYAVVMLIGAIIDRVKTSHLLLLVGVWISLVYTPLAYLMWNTEGLLANLGARVFSGGMVVHLSAGLSTYILAHFAGKTPHQHEKIRQEWLYLGMILVTFGWFGFNVGPVGQLNALAGQVLLNTLLAIVCGGFSWSLVTFLRHKEESTVALLNGMIVGLVTSTAGVGYLNTGEISFLTFVASGLTCLLTDYLSHQLPVDDVVDSFAMNGIGGFLGSLGLALLRPHLLFPQILAIFVTIFLSTLVSFVLAKALLQHKTKKVE</sequence>
<evidence type="ECO:0000256" key="1">
    <source>
        <dbReference type="ARBA" id="ARBA00004141"/>
    </source>
</evidence>
<dbReference type="EMBL" id="UHFG01000004">
    <property type="protein sequence ID" value="SUN50953.1"/>
    <property type="molecule type" value="Genomic_DNA"/>
</dbReference>
<evidence type="ECO:0000256" key="5">
    <source>
        <dbReference type="ARBA" id="ARBA00022989"/>
    </source>
</evidence>
<feature type="domain" description="Ammonium transporter AmtB-like" evidence="10">
    <location>
        <begin position="2"/>
        <end position="336"/>
    </location>
</feature>
<dbReference type="Gene3D" id="1.10.3430.10">
    <property type="entry name" value="Ammonium transporter AmtB like domains"/>
    <property type="match status" value="1"/>
</dbReference>
<feature type="transmembrane region" description="Helical" evidence="9">
    <location>
        <begin position="76"/>
        <end position="97"/>
    </location>
</feature>